<feature type="compositionally biased region" description="Polar residues" evidence="1">
    <location>
        <begin position="1"/>
        <end position="10"/>
    </location>
</feature>
<gene>
    <name evidence="2" type="ORF">HME9302_02216</name>
</gene>
<proteinExistence type="predicted"/>
<accession>A0A369QDK2</accession>
<evidence type="ECO:0000256" key="1">
    <source>
        <dbReference type="SAM" id="MobiDB-lite"/>
    </source>
</evidence>
<comment type="caution">
    <text evidence="2">The sequence shown here is derived from an EMBL/GenBank/DDBJ whole genome shotgun (WGS) entry which is preliminary data.</text>
</comment>
<keyword evidence="3" id="KW-1185">Reference proteome</keyword>
<dbReference type="EMBL" id="QBKA01000002">
    <property type="protein sequence ID" value="RDC60999.1"/>
    <property type="molecule type" value="Genomic_DNA"/>
</dbReference>
<organism evidence="2 3">
    <name type="scientific">Alteripontixanthobacter maritimus</name>
    <dbReference type="NCBI Taxonomy" id="2161824"/>
    <lineage>
        <taxon>Bacteria</taxon>
        <taxon>Pseudomonadati</taxon>
        <taxon>Pseudomonadota</taxon>
        <taxon>Alphaproteobacteria</taxon>
        <taxon>Sphingomonadales</taxon>
        <taxon>Erythrobacteraceae</taxon>
        <taxon>Alteripontixanthobacter</taxon>
    </lineage>
</organism>
<dbReference type="Proteomes" id="UP000253727">
    <property type="component" value="Unassembled WGS sequence"/>
</dbReference>
<reference evidence="2 3" key="1">
    <citation type="submission" date="2018-04" db="EMBL/GenBank/DDBJ databases">
        <title>Altererythrobacter sp. HME9302 genome sequencing and assembly.</title>
        <authorList>
            <person name="Kang H."/>
            <person name="Kim H."/>
            <person name="Joh K."/>
        </authorList>
    </citation>
    <scope>NUCLEOTIDE SEQUENCE [LARGE SCALE GENOMIC DNA]</scope>
    <source>
        <strain evidence="2 3">HME9302</strain>
    </source>
</reference>
<evidence type="ECO:0000313" key="3">
    <source>
        <dbReference type="Proteomes" id="UP000253727"/>
    </source>
</evidence>
<name>A0A369QDK2_9SPHN</name>
<evidence type="ECO:0008006" key="4">
    <source>
        <dbReference type="Google" id="ProtNLM"/>
    </source>
</evidence>
<dbReference type="RefSeq" id="WP_181815754.1">
    <property type="nucleotide sequence ID" value="NZ_QBKA01000002.1"/>
</dbReference>
<sequence length="187" mass="20667">MTTAKFSSPGTADGASDRPGTTPIKATLTPAFEIKSTADDWRDDFLAALAETSNVKGAARKAGVNTAKVYKARRNEPEFAREWQDALAEGYDNLEMDLLHRLREGELEGGKTKARRKFDNAISFRLLTAHRDAVGRQKAIRSNEDEDAILDSIDRKLEAMRQRDKAVQDMLKDNGDTYYVGGGAAEN</sequence>
<dbReference type="AlphaFoldDB" id="A0A369QDK2"/>
<protein>
    <recommendedName>
        <fullName evidence="4">Terminase small subunit</fullName>
    </recommendedName>
</protein>
<feature type="region of interest" description="Disordered" evidence="1">
    <location>
        <begin position="1"/>
        <end position="28"/>
    </location>
</feature>
<evidence type="ECO:0000313" key="2">
    <source>
        <dbReference type="EMBL" id="RDC60999.1"/>
    </source>
</evidence>